<feature type="signal peptide" evidence="1">
    <location>
        <begin position="1"/>
        <end position="23"/>
    </location>
</feature>
<evidence type="ECO:0000313" key="4">
    <source>
        <dbReference type="Proteomes" id="UP000566819"/>
    </source>
</evidence>
<accession>A0A8H4RJP5</accession>
<evidence type="ECO:0000259" key="2">
    <source>
        <dbReference type="Pfam" id="PF22893"/>
    </source>
</evidence>
<feature type="chain" id="PRO_5034039357" description="Ubiquitin-like domain-containing protein" evidence="1">
    <location>
        <begin position="24"/>
        <end position="614"/>
    </location>
</feature>
<keyword evidence="4" id="KW-1185">Reference proteome</keyword>
<dbReference type="OrthoDB" id="3045089at2759"/>
<keyword evidence="1" id="KW-0732">Signal</keyword>
<evidence type="ECO:0000313" key="3">
    <source>
        <dbReference type="EMBL" id="KAF4630021.1"/>
    </source>
</evidence>
<organism evidence="3 4">
    <name type="scientific">Cudoniella acicularis</name>
    <dbReference type="NCBI Taxonomy" id="354080"/>
    <lineage>
        <taxon>Eukaryota</taxon>
        <taxon>Fungi</taxon>
        <taxon>Dikarya</taxon>
        <taxon>Ascomycota</taxon>
        <taxon>Pezizomycotina</taxon>
        <taxon>Leotiomycetes</taxon>
        <taxon>Helotiales</taxon>
        <taxon>Tricladiaceae</taxon>
        <taxon>Cudoniella</taxon>
    </lineage>
</organism>
<dbReference type="PANTHER" id="PTHR38886">
    <property type="entry name" value="SESA DOMAIN-CONTAINING PROTEIN"/>
    <property type="match status" value="1"/>
</dbReference>
<comment type="caution">
    <text evidence="3">The sequence shown here is derived from an EMBL/GenBank/DDBJ whole genome shotgun (WGS) entry which is preliminary data.</text>
</comment>
<evidence type="ECO:0000256" key="1">
    <source>
        <dbReference type="SAM" id="SignalP"/>
    </source>
</evidence>
<dbReference type="AlphaFoldDB" id="A0A8H4RJP5"/>
<dbReference type="Proteomes" id="UP000566819">
    <property type="component" value="Unassembled WGS sequence"/>
</dbReference>
<gene>
    <name evidence="3" type="ORF">G7Y89_g8132</name>
</gene>
<dbReference type="Pfam" id="PF22893">
    <property type="entry name" value="ULD_2"/>
    <property type="match status" value="1"/>
</dbReference>
<dbReference type="InterPro" id="IPR054464">
    <property type="entry name" value="ULD_fung"/>
</dbReference>
<feature type="domain" description="Ubiquitin-like" evidence="2">
    <location>
        <begin position="302"/>
        <end position="380"/>
    </location>
</feature>
<name>A0A8H4RJP5_9HELO</name>
<sequence length="614" mass="68523">MSFGWSAGDIVAAVTLLIKIGSALQDAGGASSDYQDTVDFLNTLRITLEHLKAFGATQIEVHKAENLRQQCDQIQAPLKVFLDDVTSKFESSLGPASRRNKLLGSPRKIHWALYTSKKVKRLQDRIIVPIGAVNMLLGLQTIETVLHIPQHIRAQISAAVDSSLPSSLELGLQPLRNTLDVYHGEYIESQKASTQRVILAVEANNEKALKSIRSHNTEGRIASINLQVKLEQISSVIVSIHQLLLRLPLSQQNIVAVNCDRQLRQAMGNILQSVCLLISGLQQLVAALLSSVNHLMLFGDHFLFEDALGRMTKLPCSQFQHWKVFYTFLTDSFSKSPGISYVLQQHFRVMNGYNNVIVDQDNWRAAIQPKAKMAMYMLLDKHFQGGKCPLPSCEGVVLLDDSNLSGNCPICKRYVTMLPPANESSIKRDNDDVILLETPTYSKIIKVKRRVGASAHVFASIPHELPIYTQLDPPSQAQESREKTNLPTLAEEIGAFKRIALKPAGILSQRTTNLSEDGRLLDALLYSWSPNTEHETATAELLLSKIHVRNFGYARARKYSSTRTLSLKIPVTPTANEEIERNHRDVEMSREPTYTRDCERASQHDTLCRTCCGV</sequence>
<dbReference type="PANTHER" id="PTHR38886:SF1">
    <property type="entry name" value="NACHT-NTPASE AND P-LOOP NTPASES N-TERMINAL DOMAIN-CONTAINING PROTEIN"/>
    <property type="match status" value="1"/>
</dbReference>
<dbReference type="EMBL" id="JAAMPI010000599">
    <property type="protein sequence ID" value="KAF4630021.1"/>
    <property type="molecule type" value="Genomic_DNA"/>
</dbReference>
<reference evidence="3 4" key="1">
    <citation type="submission" date="2020-03" db="EMBL/GenBank/DDBJ databases">
        <title>Draft Genome Sequence of Cudoniella acicularis.</title>
        <authorList>
            <person name="Buettner E."/>
            <person name="Kellner H."/>
        </authorList>
    </citation>
    <scope>NUCLEOTIDE SEQUENCE [LARGE SCALE GENOMIC DNA]</scope>
    <source>
        <strain evidence="3 4">DSM 108380</strain>
    </source>
</reference>
<protein>
    <recommendedName>
        <fullName evidence="2">Ubiquitin-like domain-containing protein</fullName>
    </recommendedName>
</protein>
<proteinExistence type="predicted"/>